<name>A0A844QMM6_9HYPH</name>
<sequence length="95" mass="10027">MLIIISTSGGIGGTGLGGTEKRVETDSLDTPLREKVCDRFDPATLKTLAGSAAGLRGADRVVYHLTVIDGAGDRHRFDIPEAAMPANMLDMLDTL</sequence>
<proteinExistence type="predicted"/>
<keyword evidence="2" id="KW-1185">Reference proteome</keyword>
<organism evidence="1 2">
    <name type="scientific">Nitratireductor arenosus</name>
    <dbReference type="NCBI Taxonomy" id="2682096"/>
    <lineage>
        <taxon>Bacteria</taxon>
        <taxon>Pseudomonadati</taxon>
        <taxon>Pseudomonadota</taxon>
        <taxon>Alphaproteobacteria</taxon>
        <taxon>Hyphomicrobiales</taxon>
        <taxon>Phyllobacteriaceae</taxon>
        <taxon>Nitratireductor</taxon>
    </lineage>
</organism>
<reference evidence="1 2" key="1">
    <citation type="submission" date="2019-12" db="EMBL/GenBank/DDBJ databases">
        <title>Nitratireductor arenosus sp. nov., Isolated from sea sand, Jeju island, South Korea.</title>
        <authorList>
            <person name="Kim W."/>
        </authorList>
    </citation>
    <scope>NUCLEOTIDE SEQUENCE [LARGE SCALE GENOMIC DNA]</scope>
    <source>
        <strain evidence="1 2">CAU 1489</strain>
    </source>
</reference>
<dbReference type="AlphaFoldDB" id="A0A844QMM6"/>
<dbReference type="EMBL" id="WPHG01000004">
    <property type="protein sequence ID" value="MVA99200.1"/>
    <property type="molecule type" value="Genomic_DNA"/>
</dbReference>
<evidence type="ECO:0000313" key="1">
    <source>
        <dbReference type="EMBL" id="MVA99200.1"/>
    </source>
</evidence>
<comment type="caution">
    <text evidence="1">The sequence shown here is derived from an EMBL/GenBank/DDBJ whole genome shotgun (WGS) entry which is preliminary data.</text>
</comment>
<accession>A0A844QMM6</accession>
<dbReference type="RefSeq" id="WP_156714147.1">
    <property type="nucleotide sequence ID" value="NZ_WPHG01000004.1"/>
</dbReference>
<evidence type="ECO:0000313" key="2">
    <source>
        <dbReference type="Proteomes" id="UP000463224"/>
    </source>
</evidence>
<dbReference type="InterPro" id="IPR049457">
    <property type="entry name" value="Emfourin"/>
</dbReference>
<gene>
    <name evidence="1" type="ORF">GN330_18290</name>
</gene>
<dbReference type="Pfam" id="PF20242">
    <property type="entry name" value="Emfourin"/>
    <property type="match status" value="1"/>
</dbReference>
<dbReference type="Proteomes" id="UP000463224">
    <property type="component" value="Unassembled WGS sequence"/>
</dbReference>
<protein>
    <submittedName>
        <fullName evidence="1">Uncharacterized protein</fullName>
    </submittedName>
</protein>